<dbReference type="RefSeq" id="WP_343898213.1">
    <property type="nucleotide sequence ID" value="NZ_BAAAFZ010000117.1"/>
</dbReference>
<evidence type="ECO:0000313" key="1">
    <source>
        <dbReference type="EMBL" id="GAA0607183.1"/>
    </source>
</evidence>
<organism evidence="1 2">
    <name type="scientific">Craurococcus roseus</name>
    <dbReference type="NCBI Taxonomy" id="77585"/>
    <lineage>
        <taxon>Bacteria</taxon>
        <taxon>Pseudomonadati</taxon>
        <taxon>Pseudomonadota</taxon>
        <taxon>Alphaproteobacteria</taxon>
        <taxon>Acetobacterales</taxon>
        <taxon>Acetobacteraceae</taxon>
        <taxon>Craurococcus</taxon>
    </lineage>
</organism>
<evidence type="ECO:0000313" key="2">
    <source>
        <dbReference type="Proteomes" id="UP001501588"/>
    </source>
</evidence>
<gene>
    <name evidence="1" type="ORF">GCM10009416_50210</name>
</gene>
<name>A0ABP3RBD3_9PROT</name>
<accession>A0ABP3RBD3</accession>
<dbReference type="Proteomes" id="UP001501588">
    <property type="component" value="Unassembled WGS sequence"/>
</dbReference>
<proteinExistence type="predicted"/>
<comment type="caution">
    <text evidence="1">The sequence shown here is derived from an EMBL/GenBank/DDBJ whole genome shotgun (WGS) entry which is preliminary data.</text>
</comment>
<sequence>MKVYVAHDGALRARIGKENLGSESLGPWYGGTGAIRLRQVHDGWFWAYVLDDHGYRGTAALPERRFGEVRAHIPSARVADDSEDRGRSLDVRVSDDDLRMLHQRVVPLRTRVARFGPGLAAMFGDFEIAAVAGSAIGLFHLSSGRFNAFTTGVRWAAMGRDGMPVVAARLPSARLRREGDMAVVEVDDADLATLLRMAGEER</sequence>
<keyword evidence="2" id="KW-1185">Reference proteome</keyword>
<reference evidence="2" key="1">
    <citation type="journal article" date="2019" name="Int. J. Syst. Evol. Microbiol.">
        <title>The Global Catalogue of Microorganisms (GCM) 10K type strain sequencing project: providing services to taxonomists for standard genome sequencing and annotation.</title>
        <authorList>
            <consortium name="The Broad Institute Genomics Platform"/>
            <consortium name="The Broad Institute Genome Sequencing Center for Infectious Disease"/>
            <person name="Wu L."/>
            <person name="Ma J."/>
        </authorList>
    </citation>
    <scope>NUCLEOTIDE SEQUENCE [LARGE SCALE GENOMIC DNA]</scope>
    <source>
        <strain evidence="2">JCM 9933</strain>
    </source>
</reference>
<protein>
    <submittedName>
        <fullName evidence="1">Uncharacterized protein</fullName>
    </submittedName>
</protein>
<dbReference type="EMBL" id="BAAAFZ010000117">
    <property type="protein sequence ID" value="GAA0607183.1"/>
    <property type="molecule type" value="Genomic_DNA"/>
</dbReference>